<sequence>MGTNVRLKWNDLESTLFKLVQHNELQKVREFFRKIGEEDTSELSPILGSCKHIINLFSLKKSGDTVLHLCARLGYFELFKYFVEEEGANIEQLNKEGKTALHDAAQFSNAVIVQYLLHRGANINVVKKADWTPLMLACTKPENSDVVRLLVAAGADLAFVNKDGWNCVHLAAREGNVDIVSMLLGGTEPLSASLDRSNRGGNYDLSQTKSKNGRRPLHTAVMHGHLEVSQLLLNHQPDPAEDINTPDHCGITPLMDACRFGYLHIFNYLLKLGGNLHQINQQGQNCLHVAAEAGQTSLIEELVNNCGMNVDEPAQDDAKMRPLQWAAKEGHVNTIALLLKLNADTSLQDAKGRTAYDLATTFGQRPAAQNNPNDMSFLNTAWGGRPNGVKYIGVSEKRTLSTLPANVKHKISEGRTVLSYFLGDCSALDTFLTQQEGLLWVIPKYLNALFRGVGQVIFCNNPWSGFLVLFSLYWADITVGLATTLAASTAILTAFIFVQDESKINAGLTTYNAVLVGSVTSSLWTPQYGEPITLTLWGFIILASALSVLVNAGLANLLGSFTPTLPSFTLAFNIVTILLFTCLMPRNTRAKSKSEEQLIQQFPVIQLLQDENLHIVGVVQGILLSMGQVYAINNLVGSIIMYLATLFYSPIVLVMSLVGASVGSIFGIVFTASPYDSVYNGIWGFNAILAAIAVGAFFFIPNGVSFGVAVGDVALVVMIQQALTIALTPLKLPFFTFPFVLSSIIFLEVTATRDKLHRVSKFSFPEMHIYEYIQSKTMSEQNTSTSKPMKKHYDATPELQNVSIQSPSAPPLQSLYPELKETSYYPEYLEQSRNQQDTHLRLRGRQNSNVDHAFIPHSSTTPLGHINPAYNPNNRAFYDNQQHQGHISSTPSNHYYNMQQHDGQNFDTRYNPKQGQIFVDRLPYHFYNYVPDSSLIPSIYSSPPSEQLSSAPATYINSRQSDYHLR</sequence>
<evidence type="ECO:0000256" key="1">
    <source>
        <dbReference type="ARBA" id="ARBA00004651"/>
    </source>
</evidence>
<evidence type="ECO:0000256" key="8">
    <source>
        <dbReference type="PROSITE-ProRule" id="PRU00023"/>
    </source>
</evidence>
<comment type="subcellular location">
    <subcellularLocation>
        <location evidence="1">Cell membrane</location>
        <topology evidence="1">Multi-pass membrane protein</topology>
    </subcellularLocation>
</comment>
<feature type="transmembrane region" description="Helical" evidence="10">
    <location>
        <begin position="504"/>
        <end position="524"/>
    </location>
</feature>
<keyword evidence="6 10" id="KW-0472">Membrane</keyword>
<evidence type="ECO:0000256" key="2">
    <source>
        <dbReference type="ARBA" id="ARBA00005914"/>
    </source>
</evidence>
<dbReference type="PANTHER" id="PTHR10464:SF4">
    <property type="entry name" value="UREA TRANSPORTER"/>
    <property type="match status" value="1"/>
</dbReference>
<feature type="repeat" description="ANK" evidence="8">
    <location>
        <begin position="96"/>
        <end position="128"/>
    </location>
</feature>
<dbReference type="PANTHER" id="PTHR10464">
    <property type="entry name" value="UREA TRANSPORTER"/>
    <property type="match status" value="1"/>
</dbReference>
<evidence type="ECO:0000256" key="10">
    <source>
        <dbReference type="SAM" id="Phobius"/>
    </source>
</evidence>
<feature type="repeat" description="ANK" evidence="8">
    <location>
        <begin position="212"/>
        <end position="238"/>
    </location>
</feature>
<feature type="transmembrane region" description="Helical" evidence="10">
    <location>
        <begin position="732"/>
        <end position="751"/>
    </location>
</feature>
<dbReference type="Pfam" id="PF13637">
    <property type="entry name" value="Ank_4"/>
    <property type="match status" value="2"/>
</dbReference>
<feature type="repeat" description="ANK" evidence="8">
    <location>
        <begin position="129"/>
        <end position="162"/>
    </location>
</feature>
<evidence type="ECO:0000256" key="5">
    <source>
        <dbReference type="ARBA" id="ARBA00022989"/>
    </source>
</evidence>
<dbReference type="GO" id="GO:0015204">
    <property type="term" value="F:urea transmembrane transporter activity"/>
    <property type="evidence" value="ECO:0007669"/>
    <property type="project" value="InterPro"/>
</dbReference>
<reference evidence="11 12" key="1">
    <citation type="submission" date="2015-12" db="EMBL/GenBank/DDBJ databases">
        <title>The genome of Folsomia candida.</title>
        <authorList>
            <person name="Faddeeva A."/>
            <person name="Derks M.F."/>
            <person name="Anvar Y."/>
            <person name="Smit S."/>
            <person name="Van Straalen N."/>
            <person name="Roelofs D."/>
        </authorList>
    </citation>
    <scope>NUCLEOTIDE SEQUENCE [LARGE SCALE GENOMIC DNA]</scope>
    <source>
        <strain evidence="11 12">VU population</strain>
        <tissue evidence="11">Whole body</tissue>
    </source>
</reference>
<dbReference type="Gene3D" id="1.25.40.20">
    <property type="entry name" value="Ankyrin repeat-containing domain"/>
    <property type="match status" value="2"/>
</dbReference>
<keyword evidence="8" id="KW-0040">ANK repeat</keyword>
<dbReference type="Pfam" id="PF12796">
    <property type="entry name" value="Ank_2"/>
    <property type="match status" value="2"/>
</dbReference>
<dbReference type="STRING" id="158441.A0A226F749"/>
<dbReference type="Proteomes" id="UP000198287">
    <property type="component" value="Unassembled WGS sequence"/>
</dbReference>
<dbReference type="Gene3D" id="1.10.3430.10">
    <property type="entry name" value="Ammonium transporter AmtB like domains"/>
    <property type="match status" value="1"/>
</dbReference>
<accession>A0A226F749</accession>
<evidence type="ECO:0000256" key="4">
    <source>
        <dbReference type="ARBA" id="ARBA00022692"/>
    </source>
</evidence>
<feature type="transmembrane region" description="Helical" evidence="10">
    <location>
        <begin position="536"/>
        <end position="558"/>
    </location>
</feature>
<dbReference type="InterPro" id="IPR029020">
    <property type="entry name" value="Ammonium/urea_transptr"/>
</dbReference>
<dbReference type="EMBL" id="LNIX01000001">
    <property type="protein sequence ID" value="OXA64686.1"/>
    <property type="molecule type" value="Genomic_DNA"/>
</dbReference>
<dbReference type="OrthoDB" id="194358at2759"/>
<dbReference type="GO" id="GO:0005886">
    <property type="term" value="C:plasma membrane"/>
    <property type="evidence" value="ECO:0007669"/>
    <property type="project" value="UniProtKB-SubCell"/>
</dbReference>
<feature type="repeat" description="ANK" evidence="8">
    <location>
        <begin position="249"/>
        <end position="281"/>
    </location>
</feature>
<keyword evidence="12" id="KW-1185">Reference proteome</keyword>
<dbReference type="SUPFAM" id="SSF48403">
    <property type="entry name" value="Ankyrin repeat"/>
    <property type="match status" value="1"/>
</dbReference>
<feature type="region of interest" description="Disordered" evidence="9">
    <location>
        <begin position="942"/>
        <end position="966"/>
    </location>
</feature>
<dbReference type="InterPro" id="IPR004937">
    <property type="entry name" value="Urea_transporter"/>
</dbReference>
<evidence type="ECO:0000256" key="7">
    <source>
        <dbReference type="ARBA" id="ARBA00033993"/>
    </source>
</evidence>
<gene>
    <name evidence="11" type="ORF">Fcan01_03232</name>
</gene>
<dbReference type="PROSITE" id="PS50088">
    <property type="entry name" value="ANK_REPEAT"/>
    <property type="match status" value="6"/>
</dbReference>
<keyword evidence="5 10" id="KW-1133">Transmembrane helix</keyword>
<proteinExistence type="inferred from homology"/>
<dbReference type="SMART" id="SM00248">
    <property type="entry name" value="ANK"/>
    <property type="match status" value="8"/>
</dbReference>
<evidence type="ECO:0000313" key="11">
    <source>
        <dbReference type="EMBL" id="OXA64686.1"/>
    </source>
</evidence>
<feature type="transmembrane region" description="Helical" evidence="10">
    <location>
        <begin position="639"/>
        <end position="670"/>
    </location>
</feature>
<dbReference type="AlphaFoldDB" id="A0A226F749"/>
<evidence type="ECO:0000256" key="3">
    <source>
        <dbReference type="ARBA" id="ARBA00022475"/>
    </source>
</evidence>
<protein>
    <submittedName>
        <fullName evidence="11">Ankyrin repeat domain-containing protein 16</fullName>
    </submittedName>
</protein>
<dbReference type="Pfam" id="PF03253">
    <property type="entry name" value="UT"/>
    <property type="match status" value="1"/>
</dbReference>
<dbReference type="PROSITE" id="PS50297">
    <property type="entry name" value="ANK_REP_REGION"/>
    <property type="match status" value="2"/>
</dbReference>
<keyword evidence="3" id="KW-1003">Cell membrane</keyword>
<feature type="transmembrane region" description="Helical" evidence="10">
    <location>
        <begin position="682"/>
        <end position="700"/>
    </location>
</feature>
<feature type="compositionally biased region" description="Polar residues" evidence="9">
    <location>
        <begin position="946"/>
        <end position="960"/>
    </location>
</feature>
<feature type="repeat" description="ANK" evidence="8">
    <location>
        <begin position="318"/>
        <end position="350"/>
    </location>
</feature>
<dbReference type="InterPro" id="IPR002110">
    <property type="entry name" value="Ankyrin_rpt"/>
</dbReference>
<evidence type="ECO:0000313" key="12">
    <source>
        <dbReference type="Proteomes" id="UP000198287"/>
    </source>
</evidence>
<organism evidence="11 12">
    <name type="scientific">Folsomia candida</name>
    <name type="common">Springtail</name>
    <dbReference type="NCBI Taxonomy" id="158441"/>
    <lineage>
        <taxon>Eukaryota</taxon>
        <taxon>Metazoa</taxon>
        <taxon>Ecdysozoa</taxon>
        <taxon>Arthropoda</taxon>
        <taxon>Hexapoda</taxon>
        <taxon>Collembola</taxon>
        <taxon>Entomobryomorpha</taxon>
        <taxon>Isotomoidea</taxon>
        <taxon>Isotomidae</taxon>
        <taxon>Proisotominae</taxon>
        <taxon>Folsomia</taxon>
    </lineage>
</organism>
<feature type="transmembrane region" description="Helical" evidence="10">
    <location>
        <begin position="472"/>
        <end position="497"/>
    </location>
</feature>
<feature type="transmembrane region" description="Helical" evidence="10">
    <location>
        <begin position="565"/>
        <end position="586"/>
    </location>
</feature>
<comment type="caution">
    <text evidence="11">The sequence shown here is derived from an EMBL/GenBank/DDBJ whole genome shotgun (WGS) entry which is preliminary data.</text>
</comment>
<dbReference type="InterPro" id="IPR036770">
    <property type="entry name" value="Ankyrin_rpt-contain_sf"/>
</dbReference>
<feature type="repeat" description="ANK" evidence="8">
    <location>
        <begin position="62"/>
        <end position="95"/>
    </location>
</feature>
<comment type="catalytic activity">
    <reaction evidence="7">
        <text>urea(in) = urea(out)</text>
        <dbReference type="Rhea" id="RHEA:32799"/>
        <dbReference type="ChEBI" id="CHEBI:16199"/>
    </reaction>
</comment>
<evidence type="ECO:0000256" key="6">
    <source>
        <dbReference type="ARBA" id="ARBA00023136"/>
    </source>
</evidence>
<name>A0A226F749_FOLCA</name>
<keyword evidence="4 10" id="KW-0812">Transmembrane</keyword>
<comment type="similarity">
    <text evidence="2">Belongs to the urea transporter family.</text>
</comment>
<evidence type="ECO:0000256" key="9">
    <source>
        <dbReference type="SAM" id="MobiDB-lite"/>
    </source>
</evidence>